<dbReference type="GO" id="GO:0048437">
    <property type="term" value="P:floral organ development"/>
    <property type="evidence" value="ECO:0007669"/>
    <property type="project" value="TreeGrafter"/>
</dbReference>
<dbReference type="GO" id="GO:0046621">
    <property type="term" value="P:negative regulation of organ growth"/>
    <property type="evidence" value="ECO:0007669"/>
    <property type="project" value="InterPro"/>
</dbReference>
<feature type="domain" description="RING-type" evidence="3">
    <location>
        <begin position="192"/>
        <end position="239"/>
    </location>
</feature>
<reference evidence="4" key="1">
    <citation type="submission" date="2019-12" db="EMBL/GenBank/DDBJ databases">
        <title>Genome sequencing and annotation of Brassica cretica.</title>
        <authorList>
            <person name="Studholme D.J."/>
            <person name="Sarris P."/>
        </authorList>
    </citation>
    <scope>NUCLEOTIDE SEQUENCE</scope>
    <source>
        <strain evidence="4">PFS-109/04</strain>
        <tissue evidence="4">Leaf</tissue>
    </source>
</reference>
<feature type="compositionally biased region" description="Basic and acidic residues" evidence="2">
    <location>
        <begin position="130"/>
        <end position="141"/>
    </location>
</feature>
<feature type="region of interest" description="Disordered" evidence="2">
    <location>
        <begin position="13"/>
        <end position="42"/>
    </location>
</feature>
<dbReference type="InterPro" id="IPR013083">
    <property type="entry name" value="Znf_RING/FYVE/PHD"/>
</dbReference>
<gene>
    <name evidence="4" type="ORF">F2Q69_00018511</name>
</gene>
<protein>
    <recommendedName>
        <fullName evidence="3">RING-type domain-containing protein</fullName>
    </recommendedName>
</protein>
<dbReference type="GO" id="GO:0016567">
    <property type="term" value="P:protein ubiquitination"/>
    <property type="evidence" value="ECO:0007669"/>
    <property type="project" value="InterPro"/>
</dbReference>
<dbReference type="SMART" id="SM00184">
    <property type="entry name" value="RING"/>
    <property type="match status" value="1"/>
</dbReference>
<comment type="caution">
    <text evidence="4">The sequence shown here is derived from an EMBL/GenBank/DDBJ whole genome shotgun (WGS) entry which is preliminary data.</text>
</comment>
<dbReference type="PANTHER" id="PTHR46400">
    <property type="entry name" value="RING/U-BOX SUPERFAMILY PROTEIN"/>
    <property type="match status" value="1"/>
</dbReference>
<dbReference type="PANTHER" id="PTHR46400:SF13">
    <property type="entry name" value="SUPERFAMILY PROTEIN, PUTATIVE-RELATED"/>
    <property type="match status" value="1"/>
</dbReference>
<evidence type="ECO:0000256" key="2">
    <source>
        <dbReference type="SAM" id="MobiDB-lite"/>
    </source>
</evidence>
<dbReference type="GO" id="GO:0031624">
    <property type="term" value="F:ubiquitin conjugating enzyme binding"/>
    <property type="evidence" value="ECO:0007669"/>
    <property type="project" value="TreeGrafter"/>
</dbReference>
<dbReference type="Gene3D" id="3.30.40.10">
    <property type="entry name" value="Zinc/RING finger domain, C3HC4 (zinc finger)"/>
    <property type="match status" value="1"/>
</dbReference>
<dbReference type="Proteomes" id="UP000712600">
    <property type="component" value="Unassembled WGS sequence"/>
</dbReference>
<evidence type="ECO:0000259" key="3">
    <source>
        <dbReference type="PROSITE" id="PS50089"/>
    </source>
</evidence>
<evidence type="ECO:0000313" key="4">
    <source>
        <dbReference type="EMBL" id="KAF3540919.1"/>
    </source>
</evidence>
<proteinExistence type="predicted"/>
<dbReference type="PROSITE" id="PS50089">
    <property type="entry name" value="ZF_RING_2"/>
    <property type="match status" value="1"/>
</dbReference>
<keyword evidence="1" id="KW-0862">Zinc</keyword>
<dbReference type="Pfam" id="PF13639">
    <property type="entry name" value="zf-RING_2"/>
    <property type="match status" value="1"/>
</dbReference>
<feature type="region of interest" description="Disordered" evidence="2">
    <location>
        <begin position="109"/>
        <end position="141"/>
    </location>
</feature>
<evidence type="ECO:0000313" key="5">
    <source>
        <dbReference type="Proteomes" id="UP000712600"/>
    </source>
</evidence>
<dbReference type="GO" id="GO:0004842">
    <property type="term" value="F:ubiquitin-protein transferase activity"/>
    <property type="evidence" value="ECO:0007669"/>
    <property type="project" value="InterPro"/>
</dbReference>
<keyword evidence="1" id="KW-0863">Zinc-finger</keyword>
<keyword evidence="1" id="KW-0479">Metal-binding</keyword>
<evidence type="ECO:0000256" key="1">
    <source>
        <dbReference type="PROSITE-ProRule" id="PRU00175"/>
    </source>
</evidence>
<sequence length="246" mass="28562">MSGYNYMFGEADEITRRTEGNRRRHGRNDDTPPLVSPENLSDNIYPTMNHYQPQRQPTMSVTFNSIPREHHQFQHQPTIRRQFCWRCFMSLIISWLMSFFVPTNRPRPIRRPLPSNTPPPSTSGLSSSAERSRDRPSQHSRDELFILPTSQEIIQRSVVPERILSVGIGSTERQISQLPTIKFQPSIEDKKCLICQSDYARGEKMIILPCTHKYHEDCIRPWLKNSKASIDFSLCCVCQRQVVLSS</sequence>
<name>A0A8S9QE31_BRACR</name>
<organism evidence="4 5">
    <name type="scientific">Brassica cretica</name>
    <name type="common">Mustard</name>
    <dbReference type="NCBI Taxonomy" id="69181"/>
    <lineage>
        <taxon>Eukaryota</taxon>
        <taxon>Viridiplantae</taxon>
        <taxon>Streptophyta</taxon>
        <taxon>Embryophyta</taxon>
        <taxon>Tracheophyta</taxon>
        <taxon>Spermatophyta</taxon>
        <taxon>Magnoliopsida</taxon>
        <taxon>eudicotyledons</taxon>
        <taxon>Gunneridae</taxon>
        <taxon>Pentapetalae</taxon>
        <taxon>rosids</taxon>
        <taxon>malvids</taxon>
        <taxon>Brassicales</taxon>
        <taxon>Brassicaceae</taxon>
        <taxon>Brassiceae</taxon>
        <taxon>Brassica</taxon>
    </lineage>
</organism>
<dbReference type="GO" id="GO:0008270">
    <property type="term" value="F:zinc ion binding"/>
    <property type="evidence" value="ECO:0007669"/>
    <property type="project" value="UniProtKB-KW"/>
</dbReference>
<dbReference type="SUPFAM" id="SSF57850">
    <property type="entry name" value="RING/U-box"/>
    <property type="match status" value="1"/>
</dbReference>
<dbReference type="AlphaFoldDB" id="A0A8S9QE31"/>
<accession>A0A8S9QE31</accession>
<dbReference type="EMBL" id="QGKX02001290">
    <property type="protein sequence ID" value="KAF3540919.1"/>
    <property type="molecule type" value="Genomic_DNA"/>
</dbReference>
<dbReference type="InterPro" id="IPR033276">
    <property type="entry name" value="BB"/>
</dbReference>
<dbReference type="InterPro" id="IPR001841">
    <property type="entry name" value="Znf_RING"/>
</dbReference>